<evidence type="ECO:0000313" key="2">
    <source>
        <dbReference type="EMBL" id="QEH61746.1"/>
    </source>
</evidence>
<accession>A0A5B9Y4X5</accession>
<gene>
    <name evidence="2" type="ORF">SCHIN_v1c05490</name>
</gene>
<dbReference type="Proteomes" id="UP000323144">
    <property type="component" value="Chromosome"/>
</dbReference>
<protein>
    <submittedName>
        <fullName evidence="2">Uncharacterized protein</fullName>
    </submittedName>
</protein>
<keyword evidence="1" id="KW-0472">Membrane</keyword>
<keyword evidence="3" id="KW-1185">Reference proteome</keyword>
<dbReference type="EMBL" id="CP043026">
    <property type="protein sequence ID" value="QEH61746.1"/>
    <property type="molecule type" value="Genomic_DNA"/>
</dbReference>
<evidence type="ECO:0000256" key="1">
    <source>
        <dbReference type="SAM" id="Phobius"/>
    </source>
</evidence>
<dbReference type="KEGG" id="schi:SCHIN_v1c05490"/>
<keyword evidence="1" id="KW-1133">Transmembrane helix</keyword>
<proteinExistence type="predicted"/>
<evidence type="ECO:0000313" key="3">
    <source>
        <dbReference type="Proteomes" id="UP000323144"/>
    </source>
</evidence>
<dbReference type="AlphaFoldDB" id="A0A5B9Y4X5"/>
<name>A0A5B9Y4X5_9MOLU</name>
<sequence length="125" mass="14231">MKFLEIITIYSEFKWWLEFIVSLVIGGATIAVAIILGKKTLKLQKEANDIQKAASFKSSKDLAENYNVVSHDISNSVANSEEKIKKDFNFIKDNISQITTKIAISNNRIKSKNLNKSFVYKKNKK</sequence>
<keyword evidence="1" id="KW-0812">Transmembrane</keyword>
<organism evidence="2 3">
    <name type="scientific">Spiroplasma chinense</name>
    <dbReference type="NCBI Taxonomy" id="216932"/>
    <lineage>
        <taxon>Bacteria</taxon>
        <taxon>Bacillati</taxon>
        <taxon>Mycoplasmatota</taxon>
        <taxon>Mollicutes</taxon>
        <taxon>Entomoplasmatales</taxon>
        <taxon>Spiroplasmataceae</taxon>
        <taxon>Spiroplasma</taxon>
    </lineage>
</organism>
<reference evidence="2 3" key="1">
    <citation type="submission" date="2019-08" db="EMBL/GenBank/DDBJ databases">
        <title>Complete genome sequence of Spiroplasma chinense CCH (DSM 19755).</title>
        <authorList>
            <person name="Shen H.-Y."/>
            <person name="Lin Y.-C."/>
            <person name="Chou L."/>
            <person name="Kuo C.-H."/>
        </authorList>
    </citation>
    <scope>NUCLEOTIDE SEQUENCE [LARGE SCALE GENOMIC DNA]</scope>
    <source>
        <strain evidence="2 3">CCH</strain>
    </source>
</reference>
<feature type="transmembrane region" description="Helical" evidence="1">
    <location>
        <begin position="15"/>
        <end position="36"/>
    </location>
</feature>
<dbReference type="RefSeq" id="WP_166508132.1">
    <property type="nucleotide sequence ID" value="NZ_CP043026.1"/>
</dbReference>